<feature type="signal peptide" evidence="1">
    <location>
        <begin position="1"/>
        <end position="26"/>
    </location>
</feature>
<sequence length="143" mass="15456">MKGWTSSAVTGGAFSVLLSIAMQAEASTETTKAEPHLSKAYQQQCGWVDNPSSANLFFENEAVSLIIFRQGLAQDDASIDMIYANRDESQVLRQSSAHALCACIEYIAVDDTVTELKSFTQQPLKSCLSNPALRALAPIQPKG</sequence>
<proteinExistence type="predicted"/>
<keyword evidence="3" id="KW-1185">Reference proteome</keyword>
<dbReference type="Proteomes" id="UP000838672">
    <property type="component" value="Unassembled WGS sequence"/>
</dbReference>
<dbReference type="Pfam" id="PF13316">
    <property type="entry name" value="DUF4087"/>
    <property type="match status" value="1"/>
</dbReference>
<gene>
    <name evidence="2" type="ORF">VST7929_01106</name>
</gene>
<evidence type="ECO:0000313" key="2">
    <source>
        <dbReference type="EMBL" id="CAH0533242.1"/>
    </source>
</evidence>
<feature type="chain" id="PRO_5045115023" evidence="1">
    <location>
        <begin position="27"/>
        <end position="143"/>
    </location>
</feature>
<dbReference type="RefSeq" id="WP_237465567.1">
    <property type="nucleotide sequence ID" value="NZ_CAKLDI010000001.1"/>
</dbReference>
<keyword evidence="1" id="KW-0732">Signal</keyword>
<accession>A0ABM8ZTJ0</accession>
<dbReference type="InterPro" id="IPR025145">
    <property type="entry name" value="DUF4087"/>
</dbReference>
<dbReference type="EMBL" id="CAKLDI010000001">
    <property type="protein sequence ID" value="CAH0533242.1"/>
    <property type="molecule type" value="Genomic_DNA"/>
</dbReference>
<organism evidence="2 3">
    <name type="scientific">Vibrio stylophorae</name>
    <dbReference type="NCBI Taxonomy" id="659351"/>
    <lineage>
        <taxon>Bacteria</taxon>
        <taxon>Pseudomonadati</taxon>
        <taxon>Pseudomonadota</taxon>
        <taxon>Gammaproteobacteria</taxon>
        <taxon>Vibrionales</taxon>
        <taxon>Vibrionaceae</taxon>
        <taxon>Vibrio</taxon>
    </lineage>
</organism>
<name>A0ABM8ZTJ0_9VIBR</name>
<protein>
    <submittedName>
        <fullName evidence="2">Uncharacterized protein</fullName>
    </submittedName>
</protein>
<comment type="caution">
    <text evidence="2">The sequence shown here is derived from an EMBL/GenBank/DDBJ whole genome shotgun (WGS) entry which is preliminary data.</text>
</comment>
<reference evidence="2" key="1">
    <citation type="submission" date="2021-11" db="EMBL/GenBank/DDBJ databases">
        <authorList>
            <person name="Rodrigo-Torres L."/>
            <person name="Arahal R. D."/>
            <person name="Lucena T."/>
        </authorList>
    </citation>
    <scope>NUCLEOTIDE SEQUENCE</scope>
    <source>
        <strain evidence="2">CECT 7929</strain>
    </source>
</reference>
<evidence type="ECO:0000313" key="3">
    <source>
        <dbReference type="Proteomes" id="UP000838672"/>
    </source>
</evidence>
<evidence type="ECO:0000256" key="1">
    <source>
        <dbReference type="SAM" id="SignalP"/>
    </source>
</evidence>